<evidence type="ECO:0000256" key="1">
    <source>
        <dbReference type="ARBA" id="ARBA00009375"/>
    </source>
</evidence>
<dbReference type="InterPro" id="IPR020097">
    <property type="entry name" value="PsdUridine_synth_TruA_a/b_dom"/>
</dbReference>
<reference evidence="8" key="1">
    <citation type="submission" date="2022-11" db="EMBL/GenBank/DDBJ databases">
        <title>Draft genome sequence of Sellimonas catena strain 12EGH17.</title>
        <authorList>
            <person name="Atsushi H."/>
            <person name="Moriya O."/>
            <person name="Mitsuo S."/>
        </authorList>
    </citation>
    <scope>NUCLEOTIDE SEQUENCE</scope>
    <source>
        <strain evidence="8">12EGH17</strain>
    </source>
</reference>
<gene>
    <name evidence="8" type="primary">truA2_1</name>
    <name evidence="4" type="synonym">truA</name>
    <name evidence="9" type="synonym">truA2_2</name>
    <name evidence="8" type="ORF">Selli1_00600</name>
    <name evidence="9" type="ORF">Selli2_28150</name>
</gene>
<reference evidence="9" key="3">
    <citation type="submission" date="2022-11" db="EMBL/GenBank/DDBJ databases">
        <title>Draft genome sequence of Sellimonas catena strain 18CBH55.</title>
        <authorList>
            <person name="Atsushi H."/>
            <person name="Moriya O."/>
            <person name="Mitsuo S."/>
        </authorList>
    </citation>
    <scope>NUCLEOTIDE SEQUENCE</scope>
    <source>
        <strain evidence="9">18CBH55</strain>
    </source>
</reference>
<name>A0A9W6C2U5_9FIRM</name>
<evidence type="ECO:0000259" key="7">
    <source>
        <dbReference type="Pfam" id="PF01416"/>
    </source>
</evidence>
<feature type="domain" description="Pseudouridine synthase I TruA alpha/beta" evidence="7">
    <location>
        <begin position="150"/>
        <end position="246"/>
    </location>
</feature>
<evidence type="ECO:0000313" key="9">
    <source>
        <dbReference type="EMBL" id="GLG91388.1"/>
    </source>
</evidence>
<evidence type="ECO:0000256" key="4">
    <source>
        <dbReference type="HAMAP-Rule" id="MF_00171"/>
    </source>
</evidence>
<comment type="catalytic activity">
    <reaction evidence="4 6">
        <text>uridine(38/39/40) in tRNA = pseudouridine(38/39/40) in tRNA</text>
        <dbReference type="Rhea" id="RHEA:22376"/>
        <dbReference type="Rhea" id="RHEA-COMP:10085"/>
        <dbReference type="Rhea" id="RHEA-COMP:10087"/>
        <dbReference type="ChEBI" id="CHEBI:65314"/>
        <dbReference type="ChEBI" id="CHEBI:65315"/>
        <dbReference type="EC" id="5.4.99.12"/>
    </reaction>
</comment>
<evidence type="ECO:0000256" key="6">
    <source>
        <dbReference type="RuleBase" id="RU003792"/>
    </source>
</evidence>
<proteinExistence type="inferred from homology"/>
<protein>
    <recommendedName>
        <fullName evidence="4">tRNA pseudouridine synthase A</fullName>
        <ecNumber evidence="4">5.4.99.12</ecNumber>
    </recommendedName>
    <alternativeName>
        <fullName evidence="4">tRNA pseudouridine(38-40) synthase</fullName>
    </alternativeName>
    <alternativeName>
        <fullName evidence="4">tRNA pseudouridylate synthase I</fullName>
    </alternativeName>
    <alternativeName>
        <fullName evidence="4">tRNA-uridine isomerase I</fullName>
    </alternativeName>
</protein>
<dbReference type="InterPro" id="IPR020095">
    <property type="entry name" value="PsdUridine_synth_TruA_C"/>
</dbReference>
<dbReference type="Gene3D" id="3.30.70.580">
    <property type="entry name" value="Pseudouridine synthase I, catalytic domain, N-terminal subdomain"/>
    <property type="match status" value="1"/>
</dbReference>
<dbReference type="AlphaFoldDB" id="A0A9W6C2U5"/>
<accession>A0A9W6C2U5</accession>
<dbReference type="CDD" id="cd02570">
    <property type="entry name" value="PseudoU_synth_EcTruA"/>
    <property type="match status" value="1"/>
</dbReference>
<dbReference type="HAMAP" id="MF_00171">
    <property type="entry name" value="TruA"/>
    <property type="match status" value="1"/>
</dbReference>
<dbReference type="EC" id="5.4.99.12" evidence="4"/>
<comment type="function">
    <text evidence="4">Formation of pseudouridine at positions 38, 39 and 40 in the anticodon stem and loop of transfer RNAs.</text>
</comment>
<reference evidence="8" key="2">
    <citation type="submission" date="2022-11" db="EMBL/GenBank/DDBJ databases">
        <title>Draft genome sequence of Sellimonas catena strain 12EGH17.</title>
        <authorList>
            <person name="Hisatomi A."/>
            <person name="Ohkuma M."/>
            <person name="Sakamoto M."/>
        </authorList>
    </citation>
    <scope>NUCLEOTIDE SEQUENCE</scope>
    <source>
        <strain evidence="8">12EGH17</strain>
    </source>
</reference>
<evidence type="ECO:0000256" key="3">
    <source>
        <dbReference type="ARBA" id="ARBA00023235"/>
    </source>
</evidence>
<evidence type="ECO:0000313" key="8">
    <source>
        <dbReference type="EMBL" id="GLG02886.1"/>
    </source>
</evidence>
<dbReference type="GO" id="GO:0031119">
    <property type="term" value="P:tRNA pseudouridine synthesis"/>
    <property type="evidence" value="ECO:0007669"/>
    <property type="project" value="UniProtKB-UniRule"/>
</dbReference>
<dbReference type="NCBIfam" id="TIGR00071">
    <property type="entry name" value="hisT_truA"/>
    <property type="match status" value="1"/>
</dbReference>
<feature type="domain" description="Pseudouridine synthase I TruA alpha/beta" evidence="7">
    <location>
        <begin position="8"/>
        <end position="105"/>
    </location>
</feature>
<dbReference type="Gene3D" id="3.30.70.660">
    <property type="entry name" value="Pseudouridine synthase I, catalytic domain, C-terminal subdomain"/>
    <property type="match status" value="1"/>
</dbReference>
<organism evidence="8 10">
    <name type="scientific">Sellimonas catena</name>
    <dbReference type="NCBI Taxonomy" id="2994035"/>
    <lineage>
        <taxon>Bacteria</taxon>
        <taxon>Bacillati</taxon>
        <taxon>Bacillota</taxon>
        <taxon>Clostridia</taxon>
        <taxon>Lachnospirales</taxon>
        <taxon>Lachnospiraceae</taxon>
        <taxon>Sellimonas</taxon>
    </lineage>
</organism>
<dbReference type="InterPro" id="IPR001406">
    <property type="entry name" value="PsdUridine_synth_TruA"/>
</dbReference>
<dbReference type="PANTHER" id="PTHR11142">
    <property type="entry name" value="PSEUDOURIDYLATE SYNTHASE"/>
    <property type="match status" value="1"/>
</dbReference>
<dbReference type="Proteomes" id="UP001145094">
    <property type="component" value="Unassembled WGS sequence"/>
</dbReference>
<comment type="caution">
    <text evidence="8">The sequence shown here is derived from an EMBL/GenBank/DDBJ whole genome shotgun (WGS) entry which is preliminary data.</text>
</comment>
<keyword evidence="10" id="KW-1185">Reference proteome</keyword>
<dbReference type="Proteomes" id="UP001145145">
    <property type="component" value="Unassembled WGS sequence"/>
</dbReference>
<evidence type="ECO:0000313" key="10">
    <source>
        <dbReference type="Proteomes" id="UP001145145"/>
    </source>
</evidence>
<dbReference type="SUPFAM" id="SSF55120">
    <property type="entry name" value="Pseudouridine synthase"/>
    <property type="match status" value="1"/>
</dbReference>
<reference evidence="8 10" key="5">
    <citation type="journal article" date="2023" name="Int. J. Syst. Evol. Microbiol.">
        <title>Sellimonas catena sp. nov., isolated from human faeces.</title>
        <authorList>
            <person name="Hisatomi A."/>
            <person name="Ohkuma M."/>
            <person name="Sakamoto M."/>
        </authorList>
    </citation>
    <scope>NUCLEOTIDE SEQUENCE [LARGE SCALE GENOMIC DNA]</scope>
    <source>
        <strain evidence="8 10">12EGH17</strain>
        <strain evidence="9">18CBH55</strain>
    </source>
</reference>
<dbReference type="GO" id="GO:0160147">
    <property type="term" value="F:tRNA pseudouridine(38-40) synthase activity"/>
    <property type="evidence" value="ECO:0007669"/>
    <property type="project" value="UniProtKB-EC"/>
</dbReference>
<dbReference type="InterPro" id="IPR020094">
    <property type="entry name" value="TruA/RsuA/RluB/E/F_N"/>
</dbReference>
<comment type="similarity">
    <text evidence="1 4 6">Belongs to the tRNA pseudouridine synthase TruA family.</text>
</comment>
<evidence type="ECO:0000256" key="2">
    <source>
        <dbReference type="ARBA" id="ARBA00022694"/>
    </source>
</evidence>
<dbReference type="RefSeq" id="WP_118636306.1">
    <property type="nucleotide sequence ID" value="NZ_BSBO01000001.1"/>
</dbReference>
<dbReference type="GO" id="GO:0003723">
    <property type="term" value="F:RNA binding"/>
    <property type="evidence" value="ECO:0007669"/>
    <property type="project" value="InterPro"/>
</dbReference>
<keyword evidence="2 4" id="KW-0819">tRNA processing</keyword>
<sequence length="247" mass="28158">MRNIRLTIEYDGSRYHGWQRLGAGEDTSSTISGKLSEVIFRMTGQKSELFCASRTETGVHAYAQTVNFHTGCSLSAREIRHYLNRYLPSDIAVLEVEDMPERFHASLNAKKRTYIYRISTAEVPDVFERKYVYHLFKKPDIEKMREASGLLVGRHDFQHFSSSKKKKGGVKEIFSIDIYGSGDELEFTITANDFLHNMARIIISTLLDIGQGMRPVDDIGRIFDGKEAASDPIDPKGLFFQEAEYPQ</sequence>
<dbReference type="EMBL" id="BSCH01000020">
    <property type="protein sequence ID" value="GLG91388.1"/>
    <property type="molecule type" value="Genomic_DNA"/>
</dbReference>
<keyword evidence="3 4" id="KW-0413">Isomerase</keyword>
<comment type="caution">
    <text evidence="4">Lacks conserved residue(s) required for the propagation of feature annotation.</text>
</comment>
<feature type="binding site" evidence="4 5">
    <location>
        <position position="114"/>
    </location>
    <ligand>
        <name>substrate</name>
    </ligand>
</feature>
<reference evidence="9" key="4">
    <citation type="submission" date="2022-11" db="EMBL/GenBank/DDBJ databases">
        <title>Draft genome sequence of Sellimonas catena strain 18CBH55.</title>
        <authorList>
            <person name="Hisatomi A."/>
            <person name="Ohkuma M."/>
            <person name="Sakamoto M."/>
        </authorList>
    </citation>
    <scope>NUCLEOTIDE SEQUENCE</scope>
    <source>
        <strain evidence="9">18CBH55</strain>
    </source>
</reference>
<comment type="subunit">
    <text evidence="4">Homodimer.</text>
</comment>
<dbReference type="PANTHER" id="PTHR11142:SF22">
    <property type="entry name" value="TRNA PSEUDOURIDINE SYNTHASE A 2"/>
    <property type="match status" value="1"/>
</dbReference>
<dbReference type="PIRSF" id="PIRSF001430">
    <property type="entry name" value="tRNA_psdUrid_synth"/>
    <property type="match status" value="1"/>
</dbReference>
<dbReference type="EMBL" id="BSBO01000001">
    <property type="protein sequence ID" value="GLG02886.1"/>
    <property type="molecule type" value="Genomic_DNA"/>
</dbReference>
<dbReference type="Pfam" id="PF01416">
    <property type="entry name" value="PseudoU_synth_1"/>
    <property type="match status" value="2"/>
</dbReference>
<evidence type="ECO:0000256" key="5">
    <source>
        <dbReference type="PIRSR" id="PIRSR001430-2"/>
    </source>
</evidence>
<dbReference type="InterPro" id="IPR020103">
    <property type="entry name" value="PsdUridine_synth_cat_dom_sf"/>
</dbReference>